<accession>A0A060QE24</accession>
<dbReference type="EMBL" id="CBLX010000006">
    <property type="protein sequence ID" value="CDG38948.1"/>
    <property type="molecule type" value="Genomic_DNA"/>
</dbReference>
<evidence type="ECO:0000313" key="1">
    <source>
        <dbReference type="EMBL" id="CDG38948.1"/>
    </source>
</evidence>
<reference evidence="1 2" key="2">
    <citation type="journal article" date="2014" name="PLoS ONE">
        <title>Evolution of mitochondria reconstructed from the energy metabolism of living bacteria.</title>
        <authorList>
            <person name="Degli Esposti M."/>
            <person name="Chouaia B."/>
            <person name="Comandatore F."/>
            <person name="Crotti E."/>
            <person name="Sassera D."/>
            <person name="Lievens P.M."/>
            <person name="Daffonchio D."/>
            <person name="Bandi C."/>
        </authorList>
    </citation>
    <scope>NUCLEOTIDE SEQUENCE [LARGE SCALE GENOMIC DNA]</scope>
    <source>
        <strain evidence="1 2">SF2.1</strain>
    </source>
</reference>
<dbReference type="AlphaFoldDB" id="A0A060QE24"/>
<dbReference type="RefSeq" id="WP_035444043.1">
    <property type="nucleotide sequence ID" value="NZ_CBLX010000006.1"/>
</dbReference>
<gene>
    <name evidence="1" type="ORF">ASAP_0903</name>
</gene>
<name>A0A060QE24_9PROT</name>
<sequence>MSAAVADISGMLDLVGHGQKHSRLFHFLKEHHDAIIAKQEACGDPMDWRALCPWFAENGLTNIQGEVPSVGCARLTWYRVRRAIGALRDRHAQAVERAEAEKMRRKAEKAAAAQAMRTPAREPLPSPVQHYRTAEEIRLSRPEASRHIPLDDPYRGGRPQYAPEILAACAPPAYPMHEPSATPRIEDTVPVAPDTASDAPERPDWLDPTIPGTFLRSDNLPEPGTVWKKSFGGNHVVCALGLFRMTPIELCDRWPAFLGSDNWHDVRKFASGVENGTLRVREGDLCPATKAPWRQGADLPGYRTKLDFETELEWEKYVRDEIMARCKSQQEMTQRELTITLFWGR</sequence>
<comment type="caution">
    <text evidence="1">The sequence shown here is derived from an EMBL/GenBank/DDBJ whole genome shotgun (WGS) entry which is preliminary data.</text>
</comment>
<dbReference type="Proteomes" id="UP000027583">
    <property type="component" value="Unassembled WGS sequence"/>
</dbReference>
<reference evidence="1 2" key="1">
    <citation type="journal article" date="2014" name="Genome Biol. Evol.">
        <title>Acetic acid bacteria genomes reveal functional traits for adaptation to life in insect guts.</title>
        <authorList>
            <person name="Chouaia B."/>
            <person name="Gaiarsa S."/>
            <person name="Crotti E."/>
            <person name="Comandatore F."/>
            <person name="Degli Esposti M."/>
            <person name="Ricci I."/>
            <person name="Alma A."/>
            <person name="Favia G."/>
            <person name="Bandi C."/>
            <person name="Daffonchio D."/>
        </authorList>
    </citation>
    <scope>NUCLEOTIDE SEQUENCE [LARGE SCALE GENOMIC DNA]</scope>
    <source>
        <strain evidence="1 2">SF2.1</strain>
    </source>
</reference>
<protein>
    <submittedName>
        <fullName evidence="1">Uncharacterized protein</fullName>
    </submittedName>
</protein>
<evidence type="ECO:0000313" key="2">
    <source>
        <dbReference type="Proteomes" id="UP000027583"/>
    </source>
</evidence>
<proteinExistence type="predicted"/>
<organism evidence="1 2">
    <name type="scientific">Asaia bogorensis</name>
    <dbReference type="NCBI Taxonomy" id="91915"/>
    <lineage>
        <taxon>Bacteria</taxon>
        <taxon>Pseudomonadati</taxon>
        <taxon>Pseudomonadota</taxon>
        <taxon>Alphaproteobacteria</taxon>
        <taxon>Acetobacterales</taxon>
        <taxon>Acetobacteraceae</taxon>
        <taxon>Asaia</taxon>
    </lineage>
</organism>